<dbReference type="AlphaFoldDB" id="A0A0D3ICQ0"/>
<dbReference type="GeneID" id="17255178"/>
<sequence>MAAEPEPPPLPLVSNILVVGLATPLAEVAAGPEAAPRSQRSFATTAADRERLRRARFAPELSASYPPDRPFAPGAGVACCFCAPSGLRISVGTAPSPSFASFVLTDEAYERSYGHVLTCHVPLALDTPLAQPEAPDDAGACGDASAAGEAGAGAAASEQGAASSEADYSAASLLDRLRPPQLLHILQARHSPVLALEWQLVIVSDDDERRVGAAELFLQWLYPLAWTQAYAPFPYIIGLTSRQLGQLPTPLPERLCVLRRAQSREAGPSPPPTRTRTAFVDMAEPRARPFVSEFAQTQMFAQHVLAGRAPPAFQERGVGAAMQLAEADARSSPRRPQECSDAFLAERVASLSTSRRTPATTAEDLSLSMAARLEARMGGKKSAAAQPERPAQDAAPAAPGACAAFPKGLHSVPPPQSAAAPPPTGFSYPDGPPRSFPESLAPVSSPLPRLKGEPPPPPPAVSAETRRAWAEALRSLEAHAEQRQTGQKIGASVSAVVGGALLAAPAVGCQVQ</sequence>
<organism evidence="3 4">
    <name type="scientific">Emiliania huxleyi (strain CCMP1516)</name>
    <dbReference type="NCBI Taxonomy" id="280463"/>
    <lineage>
        <taxon>Eukaryota</taxon>
        <taxon>Haptista</taxon>
        <taxon>Haptophyta</taxon>
        <taxon>Prymnesiophyceae</taxon>
        <taxon>Isochrysidales</taxon>
        <taxon>Noelaerhabdaceae</taxon>
        <taxon>Emiliania</taxon>
    </lineage>
</organism>
<reference evidence="3" key="2">
    <citation type="submission" date="2024-10" db="UniProtKB">
        <authorList>
            <consortium name="EnsemblProtists"/>
        </authorList>
    </citation>
    <scope>IDENTIFICATION</scope>
</reference>
<dbReference type="RefSeq" id="XP_005761464.1">
    <property type="nucleotide sequence ID" value="XM_005761407.1"/>
</dbReference>
<name>A0A0D3ICQ0_EMIH1</name>
<feature type="compositionally biased region" description="Low complexity" evidence="1">
    <location>
        <begin position="383"/>
        <end position="406"/>
    </location>
</feature>
<dbReference type="GO" id="GO:0031410">
    <property type="term" value="C:cytoplasmic vesicle"/>
    <property type="evidence" value="ECO:0007669"/>
    <property type="project" value="TreeGrafter"/>
</dbReference>
<evidence type="ECO:0000313" key="4">
    <source>
        <dbReference type="Proteomes" id="UP000013827"/>
    </source>
</evidence>
<dbReference type="GO" id="GO:0032483">
    <property type="term" value="P:regulation of Rab protein signal transduction"/>
    <property type="evidence" value="ECO:0007669"/>
    <property type="project" value="TreeGrafter"/>
</dbReference>
<evidence type="ECO:0000313" key="3">
    <source>
        <dbReference type="EnsemblProtists" id="EOD09035"/>
    </source>
</evidence>
<dbReference type="Pfam" id="PF03456">
    <property type="entry name" value="uDENN"/>
    <property type="match status" value="1"/>
</dbReference>
<dbReference type="HOGENOM" id="CLU_532589_0_0_1"/>
<dbReference type="Proteomes" id="UP000013827">
    <property type="component" value="Unassembled WGS sequence"/>
</dbReference>
<keyword evidence="4" id="KW-1185">Reference proteome</keyword>
<dbReference type="InterPro" id="IPR051696">
    <property type="entry name" value="DENN_Domain_GEFs"/>
</dbReference>
<proteinExistence type="predicted"/>
<dbReference type="PANTHER" id="PTHR12296">
    <property type="entry name" value="DENN DOMAIN-CONTAINING PROTEIN 4"/>
    <property type="match status" value="1"/>
</dbReference>
<dbReference type="PaxDb" id="2903-EOD09035"/>
<evidence type="ECO:0000259" key="2">
    <source>
        <dbReference type="Pfam" id="PF03456"/>
    </source>
</evidence>
<accession>A0A0D3ICQ0</accession>
<dbReference type="KEGG" id="ehx:EMIHUDRAFT_452945"/>
<dbReference type="InterPro" id="IPR005113">
    <property type="entry name" value="uDENN_dom"/>
</dbReference>
<evidence type="ECO:0000256" key="1">
    <source>
        <dbReference type="SAM" id="MobiDB-lite"/>
    </source>
</evidence>
<feature type="region of interest" description="Disordered" evidence="1">
    <location>
        <begin position="378"/>
        <end position="466"/>
    </location>
</feature>
<reference evidence="4" key="1">
    <citation type="journal article" date="2013" name="Nature">
        <title>Pan genome of the phytoplankton Emiliania underpins its global distribution.</title>
        <authorList>
            <person name="Read B.A."/>
            <person name="Kegel J."/>
            <person name="Klute M.J."/>
            <person name="Kuo A."/>
            <person name="Lefebvre S.C."/>
            <person name="Maumus F."/>
            <person name="Mayer C."/>
            <person name="Miller J."/>
            <person name="Monier A."/>
            <person name="Salamov A."/>
            <person name="Young J."/>
            <person name="Aguilar M."/>
            <person name="Claverie J.M."/>
            <person name="Frickenhaus S."/>
            <person name="Gonzalez K."/>
            <person name="Herman E.K."/>
            <person name="Lin Y.C."/>
            <person name="Napier J."/>
            <person name="Ogata H."/>
            <person name="Sarno A.F."/>
            <person name="Shmutz J."/>
            <person name="Schroeder D."/>
            <person name="de Vargas C."/>
            <person name="Verret F."/>
            <person name="von Dassow P."/>
            <person name="Valentin K."/>
            <person name="Van de Peer Y."/>
            <person name="Wheeler G."/>
            <person name="Dacks J.B."/>
            <person name="Delwiche C.F."/>
            <person name="Dyhrman S.T."/>
            <person name="Glockner G."/>
            <person name="John U."/>
            <person name="Richards T."/>
            <person name="Worden A.Z."/>
            <person name="Zhang X."/>
            <person name="Grigoriev I.V."/>
            <person name="Allen A.E."/>
            <person name="Bidle K."/>
            <person name="Borodovsky M."/>
            <person name="Bowler C."/>
            <person name="Brownlee C."/>
            <person name="Cock J.M."/>
            <person name="Elias M."/>
            <person name="Gladyshev V.N."/>
            <person name="Groth M."/>
            <person name="Guda C."/>
            <person name="Hadaegh A."/>
            <person name="Iglesias-Rodriguez M.D."/>
            <person name="Jenkins J."/>
            <person name="Jones B.M."/>
            <person name="Lawson T."/>
            <person name="Leese F."/>
            <person name="Lindquist E."/>
            <person name="Lobanov A."/>
            <person name="Lomsadze A."/>
            <person name="Malik S.B."/>
            <person name="Marsh M.E."/>
            <person name="Mackinder L."/>
            <person name="Mock T."/>
            <person name="Mueller-Roeber B."/>
            <person name="Pagarete A."/>
            <person name="Parker M."/>
            <person name="Probert I."/>
            <person name="Quesneville H."/>
            <person name="Raines C."/>
            <person name="Rensing S.A."/>
            <person name="Riano-Pachon D.M."/>
            <person name="Richier S."/>
            <person name="Rokitta S."/>
            <person name="Shiraiwa Y."/>
            <person name="Soanes D.M."/>
            <person name="van der Giezen M."/>
            <person name="Wahlund T.M."/>
            <person name="Williams B."/>
            <person name="Wilson W."/>
            <person name="Wolfe G."/>
            <person name="Wurch L.L."/>
        </authorList>
    </citation>
    <scope>NUCLEOTIDE SEQUENCE</scope>
</reference>
<protein>
    <recommendedName>
        <fullName evidence="2">uDENN domain-containing protein</fullName>
    </recommendedName>
</protein>
<feature type="domain" description="uDENN" evidence="2">
    <location>
        <begin position="59"/>
        <end position="118"/>
    </location>
</feature>
<feature type="compositionally biased region" description="Pro residues" evidence="1">
    <location>
        <begin position="412"/>
        <end position="435"/>
    </location>
</feature>
<dbReference type="PANTHER" id="PTHR12296:SF21">
    <property type="entry name" value="DENN DOMAIN-CONTAINING PROTEIN 3"/>
    <property type="match status" value="1"/>
</dbReference>
<dbReference type="EnsemblProtists" id="EOD09035">
    <property type="protein sequence ID" value="EOD09035"/>
    <property type="gene ID" value="EMIHUDRAFT_452945"/>
</dbReference>